<feature type="transmembrane region" description="Helical" evidence="6">
    <location>
        <begin position="837"/>
        <end position="854"/>
    </location>
</feature>
<evidence type="ECO:0000259" key="7">
    <source>
        <dbReference type="PROSITE" id="PS51778"/>
    </source>
</evidence>
<feature type="compositionally biased region" description="Polar residues" evidence="5">
    <location>
        <begin position="438"/>
        <end position="458"/>
    </location>
</feature>
<dbReference type="Pfam" id="PF02893">
    <property type="entry name" value="GRAM"/>
    <property type="match status" value="1"/>
</dbReference>
<feature type="region of interest" description="Disordered" evidence="5">
    <location>
        <begin position="403"/>
        <end position="548"/>
    </location>
</feature>
<proteinExistence type="predicted"/>
<dbReference type="GO" id="GO:0005886">
    <property type="term" value="C:plasma membrane"/>
    <property type="evidence" value="ECO:0007669"/>
    <property type="project" value="TreeGrafter"/>
</dbReference>
<comment type="subcellular location">
    <subcellularLocation>
        <location evidence="1">Membrane</location>
        <topology evidence="1">Single-pass membrane protein</topology>
    </subcellularLocation>
</comment>
<dbReference type="InterPro" id="IPR031968">
    <property type="entry name" value="VASt"/>
</dbReference>
<feature type="domain" description="VASt" evidence="7">
    <location>
        <begin position="567"/>
        <end position="743"/>
    </location>
</feature>
<dbReference type="InterPro" id="IPR004182">
    <property type="entry name" value="GRAM"/>
</dbReference>
<dbReference type="SMART" id="SM00568">
    <property type="entry name" value="GRAM"/>
    <property type="match status" value="1"/>
</dbReference>
<dbReference type="CDD" id="cd13220">
    <property type="entry name" value="PH-GRAM_GRAMDC"/>
    <property type="match status" value="1"/>
</dbReference>
<dbReference type="EMBL" id="CABIJS010000199">
    <property type="protein sequence ID" value="VUZ46009.1"/>
    <property type="molecule type" value="Genomic_DNA"/>
</dbReference>
<gene>
    <name evidence="8" type="ORF">WMSIL1_LOCUS5871</name>
</gene>
<keyword evidence="9" id="KW-1185">Reference proteome</keyword>
<dbReference type="Gene3D" id="2.30.29.30">
    <property type="entry name" value="Pleckstrin-homology domain (PH domain)/Phosphotyrosine-binding domain (PTB)"/>
    <property type="match status" value="1"/>
</dbReference>
<evidence type="ECO:0000256" key="2">
    <source>
        <dbReference type="ARBA" id="ARBA00022692"/>
    </source>
</evidence>
<feature type="compositionally biased region" description="Low complexity" evidence="5">
    <location>
        <begin position="530"/>
        <end position="542"/>
    </location>
</feature>
<feature type="compositionally biased region" description="Basic and acidic residues" evidence="5">
    <location>
        <begin position="475"/>
        <end position="494"/>
    </location>
</feature>
<evidence type="ECO:0000313" key="9">
    <source>
        <dbReference type="Proteomes" id="UP000321570"/>
    </source>
</evidence>
<evidence type="ECO:0000256" key="5">
    <source>
        <dbReference type="SAM" id="MobiDB-lite"/>
    </source>
</evidence>
<reference evidence="8 9" key="1">
    <citation type="submission" date="2019-07" db="EMBL/GenBank/DDBJ databases">
        <authorList>
            <person name="Jastrzebski P J."/>
            <person name="Paukszto L."/>
            <person name="Jastrzebski P J."/>
        </authorList>
    </citation>
    <scope>NUCLEOTIDE SEQUENCE [LARGE SCALE GENOMIC DNA]</scope>
    <source>
        <strain evidence="8 9">WMS-il1</strain>
    </source>
</reference>
<dbReference type="GO" id="GO:0005789">
    <property type="term" value="C:endoplasmic reticulum membrane"/>
    <property type="evidence" value="ECO:0007669"/>
    <property type="project" value="UniProtKB-ARBA"/>
</dbReference>
<dbReference type="PANTHER" id="PTHR23319:SF4">
    <property type="entry name" value="GRAM DOMAIN CONTAINING 1B, ISOFORM E"/>
    <property type="match status" value="1"/>
</dbReference>
<keyword evidence="2 6" id="KW-0812">Transmembrane</keyword>
<dbReference type="GO" id="GO:0032366">
    <property type="term" value="P:intracellular sterol transport"/>
    <property type="evidence" value="ECO:0007669"/>
    <property type="project" value="TreeGrafter"/>
</dbReference>
<dbReference type="GO" id="GO:0140268">
    <property type="term" value="C:endoplasmic reticulum-plasma membrane contact site"/>
    <property type="evidence" value="ECO:0007669"/>
    <property type="project" value="TreeGrafter"/>
</dbReference>
<feature type="compositionally biased region" description="Polar residues" evidence="5">
    <location>
        <begin position="365"/>
        <end position="375"/>
    </location>
</feature>
<protein>
    <recommendedName>
        <fullName evidence="7">VASt domain-containing protein</fullName>
    </recommendedName>
</protein>
<organism evidence="8 9">
    <name type="scientific">Hymenolepis diminuta</name>
    <name type="common">Rat tapeworm</name>
    <dbReference type="NCBI Taxonomy" id="6216"/>
    <lineage>
        <taxon>Eukaryota</taxon>
        <taxon>Metazoa</taxon>
        <taxon>Spiralia</taxon>
        <taxon>Lophotrochozoa</taxon>
        <taxon>Platyhelminthes</taxon>
        <taxon>Cestoda</taxon>
        <taxon>Eucestoda</taxon>
        <taxon>Cyclophyllidea</taxon>
        <taxon>Hymenolepididae</taxon>
        <taxon>Hymenolepis</taxon>
    </lineage>
</organism>
<evidence type="ECO:0000256" key="4">
    <source>
        <dbReference type="ARBA" id="ARBA00023136"/>
    </source>
</evidence>
<accession>A0A564YGD7</accession>
<dbReference type="GO" id="GO:0120015">
    <property type="term" value="F:sterol transfer activity"/>
    <property type="evidence" value="ECO:0007669"/>
    <property type="project" value="TreeGrafter"/>
</dbReference>
<dbReference type="InterPro" id="IPR011993">
    <property type="entry name" value="PH-like_dom_sf"/>
</dbReference>
<feature type="region of interest" description="Disordered" evidence="5">
    <location>
        <begin position="354"/>
        <end position="387"/>
    </location>
</feature>
<dbReference type="PROSITE" id="PS51778">
    <property type="entry name" value="VAST"/>
    <property type="match status" value="1"/>
</dbReference>
<keyword evidence="3 6" id="KW-1133">Transmembrane helix</keyword>
<dbReference type="GO" id="GO:0032934">
    <property type="term" value="F:sterol binding"/>
    <property type="evidence" value="ECO:0007669"/>
    <property type="project" value="TreeGrafter"/>
</dbReference>
<evidence type="ECO:0000256" key="6">
    <source>
        <dbReference type="SAM" id="Phobius"/>
    </source>
</evidence>
<keyword evidence="4 6" id="KW-0472">Membrane</keyword>
<evidence type="ECO:0000256" key="3">
    <source>
        <dbReference type="ARBA" id="ARBA00022989"/>
    </source>
</evidence>
<name>A0A564YGD7_HYMDI</name>
<feature type="region of interest" description="Disordered" evidence="5">
    <location>
        <begin position="1"/>
        <end position="41"/>
    </location>
</feature>
<dbReference type="AlphaFoldDB" id="A0A564YGD7"/>
<evidence type="ECO:0000313" key="8">
    <source>
        <dbReference type="EMBL" id="VUZ46009.1"/>
    </source>
</evidence>
<dbReference type="InterPro" id="IPR051482">
    <property type="entry name" value="Cholesterol_transport"/>
</dbReference>
<dbReference type="Proteomes" id="UP000321570">
    <property type="component" value="Unassembled WGS sequence"/>
</dbReference>
<evidence type="ECO:0000256" key="1">
    <source>
        <dbReference type="ARBA" id="ARBA00004167"/>
    </source>
</evidence>
<sequence length="936" mass="104327">MNGKKMKPPTNPLASRSTHSKDDTQIMISPSRLPSRPCDSIPSLSSFLTAESDRSVPGGLAPCYSSPSLPTRNHPSFSDTERDVHTVDSGFPATYNGAEDGELDGIYEEEELCSVPSDLFSSSSNMMAHVASSNDDETLDTPDFHSIQIFGTSTSAIDKISGDGEVSYAYSLKKSRERPKRKLSNWYQVKRETFVKSYRDKVNHFKKTFDGTPVDTDRFLVDYSCALVKNKNGLLLLGRMYITDKWICFYSKIIYELKIYLAVDDIETVSKAKTARLIPNAIQITMKSNKERYFFTSFSSRERTFAFLKKVCENSRNGGSLLPTESEVGNMEELLCQVQDVYGDESLAVLDFEDGDDDDVYPPNRSEQVTSTTELTDIPSIDSVDGSLNNSMERVEVKTLTRHRRPQFRYNPRNSKNHLPRAATEGETSIPLDRPHRSVSSTHLPPTTTIGSLASSYDLSEESESTINSIDSIEEDGKGGIEMNFDKKQRERTAKNGSGCGRLQKKASKPPVIQRRESALDNTGVPRGRSSSAHSKKSANANDLLDSGLGEETHLNPVSCGSGHKHPGRTYAAVDINVSVDALFTLLFTDSQFFSEFCEHRGTFDLRQKPWPTKPWVDNGKDIHRNISYVLTLKQRFGPRTCRAFESQTILLSETRPGMRYIVDASVTNEAVPLCNSFHVTTRYCLLRRSATVSHLIITSEVIYDRPVFFGAKSIIESTCRSNLTDNFTDLVDHLTKASQNLTERERITGGALARPCRPKEKKILTNLPDKSCPANCSNNGKNGLESSSAGSDDQKYSISDISTAKGGVIGHYHHSTRGLSIPQVLLYPNEQSEGRWLFFIAIFGLCVLLSMIYNRYQNVERITADHLEYTARAAIRPGSAPTSCCEELDSIRLLINSVSGVLSQMRTTLNLLERRLDQLSNKACKTTAENIYFGH</sequence>
<dbReference type="Pfam" id="PF16016">
    <property type="entry name" value="VASt"/>
    <property type="match status" value="1"/>
</dbReference>
<dbReference type="PANTHER" id="PTHR23319">
    <property type="entry name" value="GRAM DOMAIN CONTAINING 1B, ISOFORM E"/>
    <property type="match status" value="1"/>
</dbReference>